<protein>
    <recommendedName>
        <fullName evidence="7">Coronin</fullName>
    </recommendedName>
</protein>
<dbReference type="SMART" id="SM01166">
    <property type="entry name" value="DUF1899"/>
    <property type="match status" value="1"/>
</dbReference>
<evidence type="ECO:0000256" key="4">
    <source>
        <dbReference type="ARBA" id="ARBA00023054"/>
    </source>
</evidence>
<dbReference type="PaxDb" id="55529-EKX51639"/>
<reference evidence="11" key="3">
    <citation type="submission" date="2015-06" db="UniProtKB">
        <authorList>
            <consortium name="EnsemblProtists"/>
        </authorList>
    </citation>
    <scope>IDENTIFICATION</scope>
</reference>
<feature type="repeat" description="WD" evidence="6">
    <location>
        <begin position="126"/>
        <end position="168"/>
    </location>
</feature>
<evidence type="ECO:0000313" key="12">
    <source>
        <dbReference type="Proteomes" id="UP000011087"/>
    </source>
</evidence>
<evidence type="ECO:0000256" key="2">
    <source>
        <dbReference type="ARBA" id="ARBA00022574"/>
    </source>
</evidence>
<feature type="repeat" description="WD" evidence="6">
    <location>
        <begin position="76"/>
        <end position="118"/>
    </location>
</feature>
<dbReference type="RefSeq" id="XP_005838619.1">
    <property type="nucleotide sequence ID" value="XM_005838562.1"/>
</dbReference>
<dbReference type="PROSITE" id="PS00678">
    <property type="entry name" value="WD_REPEATS_1"/>
    <property type="match status" value="1"/>
</dbReference>
<evidence type="ECO:0000256" key="8">
    <source>
        <dbReference type="SAM" id="MobiDB-lite"/>
    </source>
</evidence>
<feature type="region of interest" description="Disordered" evidence="8">
    <location>
        <begin position="414"/>
        <end position="446"/>
    </location>
</feature>
<evidence type="ECO:0000313" key="10">
    <source>
        <dbReference type="EMBL" id="EKX51639.1"/>
    </source>
</evidence>
<dbReference type="Pfam" id="PF08953">
    <property type="entry name" value="DUF1899"/>
    <property type="match status" value="1"/>
</dbReference>
<dbReference type="OrthoDB" id="1850764at2759"/>
<dbReference type="GeneID" id="17308323"/>
<comment type="similarity">
    <text evidence="1 7">Belongs to the WD repeat coronin family.</text>
</comment>
<keyword evidence="12" id="KW-1185">Reference proteome</keyword>
<reference evidence="12" key="2">
    <citation type="submission" date="2012-11" db="EMBL/GenBank/DDBJ databases">
        <authorList>
            <person name="Kuo A."/>
            <person name="Curtis B.A."/>
            <person name="Tanifuji G."/>
            <person name="Burki F."/>
            <person name="Gruber A."/>
            <person name="Irimia M."/>
            <person name="Maruyama S."/>
            <person name="Arias M.C."/>
            <person name="Ball S.G."/>
            <person name="Gile G.H."/>
            <person name="Hirakawa Y."/>
            <person name="Hopkins J.F."/>
            <person name="Rensing S.A."/>
            <person name="Schmutz J."/>
            <person name="Symeonidi A."/>
            <person name="Elias M."/>
            <person name="Eveleigh R.J."/>
            <person name="Herman E.K."/>
            <person name="Klute M.J."/>
            <person name="Nakayama T."/>
            <person name="Obornik M."/>
            <person name="Reyes-Prieto A."/>
            <person name="Armbrust E.V."/>
            <person name="Aves S.J."/>
            <person name="Beiko R.G."/>
            <person name="Coutinho P."/>
            <person name="Dacks J.B."/>
            <person name="Durnford D.G."/>
            <person name="Fast N.M."/>
            <person name="Green B.R."/>
            <person name="Grisdale C."/>
            <person name="Hempe F."/>
            <person name="Henrissat B."/>
            <person name="Hoppner M.P."/>
            <person name="Ishida K.-I."/>
            <person name="Kim E."/>
            <person name="Koreny L."/>
            <person name="Kroth P.G."/>
            <person name="Liu Y."/>
            <person name="Malik S.-B."/>
            <person name="Maier U.G."/>
            <person name="McRose D."/>
            <person name="Mock T."/>
            <person name="Neilson J.A."/>
            <person name="Onodera N.T."/>
            <person name="Poole A.M."/>
            <person name="Pritham E.J."/>
            <person name="Richards T.A."/>
            <person name="Rocap G."/>
            <person name="Roy S.W."/>
            <person name="Sarai C."/>
            <person name="Schaack S."/>
            <person name="Shirato S."/>
            <person name="Slamovits C.H."/>
            <person name="Spencer D.F."/>
            <person name="Suzuki S."/>
            <person name="Worden A.Z."/>
            <person name="Zauner S."/>
            <person name="Barry K."/>
            <person name="Bell C."/>
            <person name="Bharti A.K."/>
            <person name="Crow J.A."/>
            <person name="Grimwood J."/>
            <person name="Kramer R."/>
            <person name="Lindquist E."/>
            <person name="Lucas S."/>
            <person name="Salamov A."/>
            <person name="McFadden G.I."/>
            <person name="Lane C.E."/>
            <person name="Keeling P.J."/>
            <person name="Gray M.W."/>
            <person name="Grigoriev I.V."/>
            <person name="Archibald J.M."/>
        </authorList>
    </citation>
    <scope>NUCLEOTIDE SEQUENCE</scope>
    <source>
        <strain evidence="12">CCMP2712</strain>
    </source>
</reference>
<keyword evidence="2 6" id="KW-0853">WD repeat</keyword>
<dbReference type="OMA" id="NFQDDIY"/>
<dbReference type="Pfam" id="PF16300">
    <property type="entry name" value="WD40_4"/>
    <property type="match status" value="1"/>
</dbReference>
<dbReference type="InterPro" id="IPR015048">
    <property type="entry name" value="DUF1899"/>
</dbReference>
<dbReference type="InterPro" id="IPR015943">
    <property type="entry name" value="WD40/YVTN_repeat-like_dom_sf"/>
</dbReference>
<dbReference type="Gene3D" id="2.130.10.10">
    <property type="entry name" value="YVTN repeat-like/Quinoprotein amine dehydrogenase"/>
    <property type="match status" value="1"/>
</dbReference>
<evidence type="ECO:0000256" key="1">
    <source>
        <dbReference type="ARBA" id="ARBA00009482"/>
    </source>
</evidence>
<dbReference type="InterPro" id="IPR015505">
    <property type="entry name" value="Coronin"/>
</dbReference>
<name>L1JTJ3_GUITC</name>
<dbReference type="InterPro" id="IPR019775">
    <property type="entry name" value="WD40_repeat_CS"/>
</dbReference>
<dbReference type="PANTHER" id="PTHR10856:SF0">
    <property type="entry name" value="CORONIN"/>
    <property type="match status" value="1"/>
</dbReference>
<accession>L1JTJ3</accession>
<evidence type="ECO:0000256" key="3">
    <source>
        <dbReference type="ARBA" id="ARBA00022737"/>
    </source>
</evidence>
<reference evidence="10 12" key="1">
    <citation type="journal article" date="2012" name="Nature">
        <title>Algal genomes reveal evolutionary mosaicism and the fate of nucleomorphs.</title>
        <authorList>
            <consortium name="DOE Joint Genome Institute"/>
            <person name="Curtis B.A."/>
            <person name="Tanifuji G."/>
            <person name="Burki F."/>
            <person name="Gruber A."/>
            <person name="Irimia M."/>
            <person name="Maruyama S."/>
            <person name="Arias M.C."/>
            <person name="Ball S.G."/>
            <person name="Gile G.H."/>
            <person name="Hirakawa Y."/>
            <person name="Hopkins J.F."/>
            <person name="Kuo A."/>
            <person name="Rensing S.A."/>
            <person name="Schmutz J."/>
            <person name="Symeonidi A."/>
            <person name="Elias M."/>
            <person name="Eveleigh R.J."/>
            <person name="Herman E.K."/>
            <person name="Klute M.J."/>
            <person name="Nakayama T."/>
            <person name="Obornik M."/>
            <person name="Reyes-Prieto A."/>
            <person name="Armbrust E.V."/>
            <person name="Aves S.J."/>
            <person name="Beiko R.G."/>
            <person name="Coutinho P."/>
            <person name="Dacks J.B."/>
            <person name="Durnford D.G."/>
            <person name="Fast N.M."/>
            <person name="Green B.R."/>
            <person name="Grisdale C.J."/>
            <person name="Hempel F."/>
            <person name="Henrissat B."/>
            <person name="Hoppner M.P."/>
            <person name="Ishida K."/>
            <person name="Kim E."/>
            <person name="Koreny L."/>
            <person name="Kroth P.G."/>
            <person name="Liu Y."/>
            <person name="Malik S.B."/>
            <person name="Maier U.G."/>
            <person name="McRose D."/>
            <person name="Mock T."/>
            <person name="Neilson J.A."/>
            <person name="Onodera N.T."/>
            <person name="Poole A.M."/>
            <person name="Pritham E.J."/>
            <person name="Richards T.A."/>
            <person name="Rocap G."/>
            <person name="Roy S.W."/>
            <person name="Sarai C."/>
            <person name="Schaack S."/>
            <person name="Shirato S."/>
            <person name="Slamovits C.H."/>
            <person name="Spencer D.F."/>
            <person name="Suzuki S."/>
            <person name="Worden A.Z."/>
            <person name="Zauner S."/>
            <person name="Barry K."/>
            <person name="Bell C."/>
            <person name="Bharti A.K."/>
            <person name="Crow J.A."/>
            <person name="Grimwood J."/>
            <person name="Kramer R."/>
            <person name="Lindquist E."/>
            <person name="Lucas S."/>
            <person name="Salamov A."/>
            <person name="McFadden G.I."/>
            <person name="Lane C.E."/>
            <person name="Keeling P.J."/>
            <person name="Gray M.W."/>
            <person name="Grigoriev I.V."/>
            <person name="Archibald J.M."/>
        </authorList>
    </citation>
    <scope>NUCLEOTIDE SEQUENCE</scope>
    <source>
        <strain evidence="10 12">CCMP2712</strain>
    </source>
</reference>
<feature type="compositionally biased region" description="Polar residues" evidence="8">
    <location>
        <begin position="432"/>
        <end position="446"/>
    </location>
</feature>
<dbReference type="SUPFAM" id="SSF50978">
    <property type="entry name" value="WD40 repeat-like"/>
    <property type="match status" value="1"/>
</dbReference>
<dbReference type="InterPro" id="IPR036322">
    <property type="entry name" value="WD40_repeat_dom_sf"/>
</dbReference>
<organism evidence="10">
    <name type="scientific">Guillardia theta (strain CCMP2712)</name>
    <name type="common">Cryptophyte</name>
    <dbReference type="NCBI Taxonomy" id="905079"/>
    <lineage>
        <taxon>Eukaryota</taxon>
        <taxon>Cryptophyceae</taxon>
        <taxon>Pyrenomonadales</taxon>
        <taxon>Geminigeraceae</taxon>
        <taxon>Guillardia</taxon>
    </lineage>
</organism>
<dbReference type="Pfam" id="PF00400">
    <property type="entry name" value="WD40"/>
    <property type="match status" value="2"/>
</dbReference>
<evidence type="ECO:0000259" key="9">
    <source>
        <dbReference type="SMART" id="SM01166"/>
    </source>
</evidence>
<dbReference type="STRING" id="905079.L1JTJ3"/>
<dbReference type="PROSITE" id="PS50294">
    <property type="entry name" value="WD_REPEATS_REGION"/>
    <property type="match status" value="2"/>
</dbReference>
<sequence>MNKGVVRSSKFRHVFGKTLRKEDHYENIQSNVSAQDSNLCDANAKYFAVPWRGGGGPFVVWPLNKPGRLPQNVPLVAGHGAQVTDLHFSPFHQECIASASDDTTAKIWKFPEDGPTKTIEEAQMTLAGHYKKIILVRWNSVADNVLATISYDNSIKIWDVNAGKAMNTCEDHPDAIHAFDWNYNGSLYGTYCKDKMARIIDPRANRVVTKYNGHQGLKGARFTFLGDRPMFATIGFSKQSERQIFFWDQRSPDSPLTEVQLDIASGSLLPIFDPDTNMLFLAGKGDTTIRYFEIEDTEPYQHFVNQFQAKEPQRGVAVISKRAVDVANNEIIRVLRLTQNSMEPVCFEVPRKGEHFHLDLYPDTFAGKPSLTSKDWFSGKNAAPMLMSMDPKENGIIRPVVHGESISVAEPQKVTPAPASAPLAPSNHHATHATSSGPSVSDTNNVNHAKVAQLETRVKELEEENRHLKMQAELADKHKAEIRSYKSTIEKLEADKVRLEKILEKMG</sequence>
<dbReference type="GO" id="GO:0007015">
    <property type="term" value="P:actin filament organization"/>
    <property type="evidence" value="ECO:0007669"/>
    <property type="project" value="TreeGrafter"/>
</dbReference>
<dbReference type="SMART" id="SM01167">
    <property type="entry name" value="DUF1900"/>
    <property type="match status" value="1"/>
</dbReference>
<dbReference type="SMART" id="SM00320">
    <property type="entry name" value="WD40"/>
    <property type="match status" value="4"/>
</dbReference>
<keyword evidence="5" id="KW-0009">Actin-binding</keyword>
<dbReference type="AlphaFoldDB" id="L1JTJ3"/>
<dbReference type="EnsemblProtists" id="EKX51639">
    <property type="protein sequence ID" value="EKX51639"/>
    <property type="gene ID" value="GUITHDRAFT_134530"/>
</dbReference>
<dbReference type="PROSITE" id="PS50082">
    <property type="entry name" value="WD_REPEATS_2"/>
    <property type="match status" value="2"/>
</dbReference>
<gene>
    <name evidence="10" type="ORF">GUITHDRAFT_134530</name>
</gene>
<evidence type="ECO:0000256" key="5">
    <source>
        <dbReference type="ARBA" id="ARBA00023203"/>
    </source>
</evidence>
<dbReference type="GO" id="GO:0051015">
    <property type="term" value="F:actin filament binding"/>
    <property type="evidence" value="ECO:0007669"/>
    <property type="project" value="TreeGrafter"/>
</dbReference>
<dbReference type="Proteomes" id="UP000011087">
    <property type="component" value="Unassembled WGS sequence"/>
</dbReference>
<dbReference type="KEGG" id="gtt:GUITHDRAFT_134530"/>
<proteinExistence type="inferred from homology"/>
<evidence type="ECO:0000256" key="7">
    <source>
        <dbReference type="RuleBase" id="RU280818"/>
    </source>
</evidence>
<evidence type="ECO:0000256" key="6">
    <source>
        <dbReference type="PROSITE-ProRule" id="PRU00221"/>
    </source>
</evidence>
<evidence type="ECO:0000313" key="11">
    <source>
        <dbReference type="EnsemblProtists" id="EKX51639"/>
    </source>
</evidence>
<dbReference type="PANTHER" id="PTHR10856">
    <property type="entry name" value="CORONIN"/>
    <property type="match status" value="1"/>
</dbReference>
<feature type="domain" description="DUF1899" evidence="9">
    <location>
        <begin position="4"/>
        <end position="67"/>
    </location>
</feature>
<dbReference type="HOGENOM" id="CLU_026859_4_0_1"/>
<feature type="compositionally biased region" description="Low complexity" evidence="8">
    <location>
        <begin position="416"/>
        <end position="426"/>
    </location>
</feature>
<dbReference type="eggNOG" id="KOG0303">
    <property type="taxonomic scope" value="Eukaryota"/>
</dbReference>
<dbReference type="FunFam" id="2.130.10.10:FF:000502">
    <property type="entry name" value="Coronin"/>
    <property type="match status" value="1"/>
</dbReference>
<dbReference type="InterPro" id="IPR001680">
    <property type="entry name" value="WD40_rpt"/>
</dbReference>
<keyword evidence="3 7" id="KW-0677">Repeat</keyword>
<dbReference type="EMBL" id="JH992975">
    <property type="protein sequence ID" value="EKX51639.1"/>
    <property type="molecule type" value="Genomic_DNA"/>
</dbReference>
<keyword evidence="4" id="KW-0175">Coiled coil</keyword>